<evidence type="ECO:0000313" key="2">
    <source>
        <dbReference type="WBParaSite" id="PEQ_0000436501-mRNA-1"/>
    </source>
</evidence>
<sequence>MNNKYLMAQWKRELMQEQGLDVVHLLHRYTIQVPTRVHPDTTQLPENITSQ</sequence>
<proteinExistence type="predicted"/>
<evidence type="ECO:0000313" key="1">
    <source>
        <dbReference type="Proteomes" id="UP000887564"/>
    </source>
</evidence>
<organism evidence="1 2">
    <name type="scientific">Parascaris equorum</name>
    <name type="common">Equine roundworm</name>
    <dbReference type="NCBI Taxonomy" id="6256"/>
    <lineage>
        <taxon>Eukaryota</taxon>
        <taxon>Metazoa</taxon>
        <taxon>Ecdysozoa</taxon>
        <taxon>Nematoda</taxon>
        <taxon>Chromadorea</taxon>
        <taxon>Rhabditida</taxon>
        <taxon>Spirurina</taxon>
        <taxon>Ascaridomorpha</taxon>
        <taxon>Ascaridoidea</taxon>
        <taxon>Ascarididae</taxon>
        <taxon>Parascaris</taxon>
    </lineage>
</organism>
<name>A0A914RDI2_PAREQ</name>
<accession>A0A914RDI2</accession>
<dbReference type="AlphaFoldDB" id="A0A914RDI2"/>
<dbReference type="WBParaSite" id="PEQ_0000436501-mRNA-1">
    <property type="protein sequence ID" value="PEQ_0000436501-mRNA-1"/>
    <property type="gene ID" value="PEQ_0000436501"/>
</dbReference>
<protein>
    <submittedName>
        <fullName evidence="2">Uncharacterized protein</fullName>
    </submittedName>
</protein>
<dbReference type="Proteomes" id="UP000887564">
    <property type="component" value="Unplaced"/>
</dbReference>
<reference evidence="2" key="1">
    <citation type="submission" date="2022-11" db="UniProtKB">
        <authorList>
            <consortium name="WormBaseParasite"/>
        </authorList>
    </citation>
    <scope>IDENTIFICATION</scope>
</reference>
<keyword evidence="1" id="KW-1185">Reference proteome</keyword>